<dbReference type="OrthoDB" id="2083476at2"/>
<evidence type="ECO:0000313" key="3">
    <source>
        <dbReference type="EMBL" id="AEE97594.1"/>
    </source>
</evidence>
<dbReference type="Gene3D" id="3.10.620.30">
    <property type="match status" value="1"/>
</dbReference>
<dbReference type="Proteomes" id="UP000008457">
    <property type="component" value="Chromosome"/>
</dbReference>
<feature type="chain" id="PRO_5003305623" evidence="1">
    <location>
        <begin position="25"/>
        <end position="628"/>
    </location>
</feature>
<dbReference type="InterPro" id="IPR038765">
    <property type="entry name" value="Papain-like_cys_pep_sf"/>
</dbReference>
<evidence type="ECO:0000256" key="1">
    <source>
        <dbReference type="SAM" id="SignalP"/>
    </source>
</evidence>
<reference evidence="3 4" key="2">
    <citation type="journal article" date="2011" name="Stand. Genomic Sci.">
        <title>Complete genome sequence of Mahella australiensis type strain (50-1 BON).</title>
        <authorList>
            <person name="Sikorski J."/>
            <person name="Teshima H."/>
            <person name="Nolan M."/>
            <person name="Lucas S."/>
            <person name="Hammon N."/>
            <person name="Deshpande S."/>
            <person name="Cheng J.F."/>
            <person name="Pitluck S."/>
            <person name="Liolios K."/>
            <person name="Pagani I."/>
            <person name="Ivanova N."/>
            <person name="Huntemann M."/>
            <person name="Mavromatis K."/>
            <person name="Ovchinikova G."/>
            <person name="Pati A."/>
            <person name="Tapia R."/>
            <person name="Han C."/>
            <person name="Goodwin L."/>
            <person name="Chen A."/>
            <person name="Palaniappan K."/>
            <person name="Land M."/>
            <person name="Hauser L."/>
            <person name="Ngatchou-Djao O.D."/>
            <person name="Rohde M."/>
            <person name="Pukall R."/>
            <person name="Spring S."/>
            <person name="Abt B."/>
            <person name="Goker M."/>
            <person name="Detter J.C."/>
            <person name="Woyke T."/>
            <person name="Bristow J."/>
            <person name="Markowitz V."/>
            <person name="Hugenholtz P."/>
            <person name="Eisen J.A."/>
            <person name="Kyrpides N.C."/>
            <person name="Klenk H.P."/>
            <person name="Lapidus A."/>
        </authorList>
    </citation>
    <scope>NUCLEOTIDE SEQUENCE [LARGE SCALE GENOMIC DNA]</scope>
    <source>
        <strain evidence="4">DSM 15567 / CIP 107919 / 50-1 BON</strain>
    </source>
</reference>
<name>F3ZWX2_MAHA5</name>
<gene>
    <name evidence="3" type="ordered locus">Mahau_2432</name>
</gene>
<dbReference type="SUPFAM" id="SSF54001">
    <property type="entry name" value="Cysteine proteinases"/>
    <property type="match status" value="1"/>
</dbReference>
<evidence type="ECO:0000259" key="2">
    <source>
        <dbReference type="Pfam" id="PF01841"/>
    </source>
</evidence>
<feature type="signal peptide" evidence="1">
    <location>
        <begin position="1"/>
        <end position="24"/>
    </location>
</feature>
<keyword evidence="4" id="KW-1185">Reference proteome</keyword>
<dbReference type="PANTHER" id="PTHR30032:SF8">
    <property type="entry name" value="GERMINATION-SPECIFIC N-ACETYLMURAMOYL-L-ALANINE AMIDASE"/>
    <property type="match status" value="1"/>
</dbReference>
<organism evidence="3 4">
    <name type="scientific">Mahella australiensis (strain DSM 15567 / CIP 107919 / 50-1 BON)</name>
    <dbReference type="NCBI Taxonomy" id="697281"/>
    <lineage>
        <taxon>Bacteria</taxon>
        <taxon>Bacillati</taxon>
        <taxon>Bacillota</taxon>
        <taxon>Clostridia</taxon>
        <taxon>Thermoanaerobacterales</taxon>
        <taxon>Thermoanaerobacterales Family IV. Incertae Sedis</taxon>
        <taxon>Mahella</taxon>
    </lineage>
</organism>
<dbReference type="HOGENOM" id="CLU_028455_4_0_9"/>
<dbReference type="eggNOG" id="COG5279">
    <property type="taxonomic scope" value="Bacteria"/>
</dbReference>
<dbReference type="Pfam" id="PF01841">
    <property type="entry name" value="Transglut_core"/>
    <property type="match status" value="1"/>
</dbReference>
<dbReference type="KEGG" id="mas:Mahau_2432"/>
<protein>
    <submittedName>
        <fullName evidence="3">Transglutaminase domain-containing protein</fullName>
    </submittedName>
</protein>
<dbReference type="InterPro" id="IPR002931">
    <property type="entry name" value="Transglutaminase-like"/>
</dbReference>
<reference evidence="4" key="1">
    <citation type="submission" date="2010-11" db="EMBL/GenBank/DDBJ databases">
        <title>The complete genome of Mahella australiensis DSM 15567.</title>
        <authorList>
            <consortium name="US DOE Joint Genome Institute (JGI-PGF)"/>
            <person name="Lucas S."/>
            <person name="Copeland A."/>
            <person name="Lapidus A."/>
            <person name="Bruce D."/>
            <person name="Goodwin L."/>
            <person name="Pitluck S."/>
            <person name="Kyrpides N."/>
            <person name="Mavromatis K."/>
            <person name="Pagani I."/>
            <person name="Ivanova N."/>
            <person name="Teshima H."/>
            <person name="Brettin T."/>
            <person name="Detter J.C."/>
            <person name="Han C."/>
            <person name="Tapia R."/>
            <person name="Land M."/>
            <person name="Hauser L."/>
            <person name="Markowitz V."/>
            <person name="Cheng J.-F."/>
            <person name="Hugenholtz P."/>
            <person name="Woyke T."/>
            <person name="Wu D."/>
            <person name="Spring S."/>
            <person name="Pukall R."/>
            <person name="Steenblock K."/>
            <person name="Schneider S."/>
            <person name="Klenk H.-P."/>
            <person name="Eisen J.A."/>
        </authorList>
    </citation>
    <scope>NUCLEOTIDE SEQUENCE [LARGE SCALE GENOMIC DNA]</scope>
    <source>
        <strain evidence="4">DSM 15567 / CIP 107919 / 50-1 BON</strain>
    </source>
</reference>
<dbReference type="InterPro" id="IPR007253">
    <property type="entry name" value="Cell_wall-bd_2"/>
</dbReference>
<dbReference type="InterPro" id="IPR051922">
    <property type="entry name" value="Bact_Sporulation_Assoc"/>
</dbReference>
<dbReference type="Gene3D" id="3.40.50.12090">
    <property type="match status" value="2"/>
</dbReference>
<sequence>MQKKIIAIIVVIAVMVACTVTVSAAGESTYTRLAGADRYATCAEISKAGWDSAGTVVIACGDDFPDGLAGGPLAYKFNAPLLLVQKDKIPASITSEIKRLKPQKAYVLGGPDVVSNTVVSELHKYGISIERVYGDDRAATAAEIAKITGATGGKAIIATGLDYPDALAVSPIAAKNGWPILFAYNNILPEATADALLKLGIKEVDIIGGPDVVGNSAAAQIQNMGIHAKRIYGDNRYITALNIAKRYSTANNGIFMVTGADFADALSTAPLAAQKSPVLLLAAKDSVEPEVRAFAKEKGISRDMITVIGGTDVVSETAVERLFTGDTVELYNVTVDIEGAEDPLYVVHFSFQRPVPYTFLSVRLKEDPNGQPVSYLGGASTYQPTTQTVSANTFISEEYKGTYWFEIVLEDDEGNEIMHSTPVKIELSGIEEGLIYTSEQLLKSVADGIEPKISPDAQEVLALYNKAKDIVSSIVKPGMSDLQKEKAIHDYVVNNTKYDKENYDNNTIPQESYDAYGALVKNTAVCQGYAEATSLLLNMAGIENIIVSGDANNGITMGGHAWNIVKIDGKYYHLDTTWDDPVTSDGHNVLTYNYFNLSDSEIGKNHFWEKSQYPACPDTGPRPSTTHL</sequence>
<dbReference type="PANTHER" id="PTHR30032">
    <property type="entry name" value="N-ACETYLMURAMOYL-L-ALANINE AMIDASE-RELATED"/>
    <property type="match status" value="1"/>
</dbReference>
<dbReference type="eggNOG" id="COG2247">
    <property type="taxonomic scope" value="Bacteria"/>
</dbReference>
<dbReference type="AlphaFoldDB" id="F3ZWX2"/>
<feature type="domain" description="Transglutaminase-like" evidence="2">
    <location>
        <begin position="469"/>
        <end position="575"/>
    </location>
</feature>
<evidence type="ECO:0000313" key="4">
    <source>
        <dbReference type="Proteomes" id="UP000008457"/>
    </source>
</evidence>
<proteinExistence type="predicted"/>
<keyword evidence="1" id="KW-0732">Signal</keyword>
<dbReference type="RefSeq" id="WP_013782020.1">
    <property type="nucleotide sequence ID" value="NC_015520.1"/>
</dbReference>
<dbReference type="EMBL" id="CP002360">
    <property type="protein sequence ID" value="AEE97594.1"/>
    <property type="molecule type" value="Genomic_DNA"/>
</dbReference>
<dbReference type="STRING" id="697281.Mahau_2432"/>
<accession>F3ZWX2</accession>
<dbReference type="Pfam" id="PF04122">
    <property type="entry name" value="CW_binding_2"/>
    <property type="match status" value="3"/>
</dbReference>
<dbReference type="PROSITE" id="PS51257">
    <property type="entry name" value="PROKAR_LIPOPROTEIN"/>
    <property type="match status" value="1"/>
</dbReference>